<evidence type="ECO:0000313" key="1">
    <source>
        <dbReference type="EMBL" id="KKM99398.1"/>
    </source>
</evidence>
<reference evidence="1" key="1">
    <citation type="journal article" date="2015" name="Nature">
        <title>Complex archaea that bridge the gap between prokaryotes and eukaryotes.</title>
        <authorList>
            <person name="Spang A."/>
            <person name="Saw J.H."/>
            <person name="Jorgensen S.L."/>
            <person name="Zaremba-Niedzwiedzka K."/>
            <person name="Martijn J."/>
            <person name="Lind A.E."/>
            <person name="van Eijk R."/>
            <person name="Schleper C."/>
            <person name="Guy L."/>
            <person name="Ettema T.J."/>
        </authorList>
    </citation>
    <scope>NUCLEOTIDE SEQUENCE</scope>
</reference>
<dbReference type="AlphaFoldDB" id="A0A0F9M187"/>
<sequence length="287" mass="30879">MKKKTSIKKGTFFLFLFLLSFSLLLVNAQVIGTSVIELTEKTRDFFIEATKGNIIGQETGNKFGQNLAVGTTVEDIQSQGGTLIFLQAAEFISLSSSDANDNINGANATSVKIDGLDENFTAITEIVNLAGTASVNTTQQFIRVNKLVVNEVGNYSQSNIGTITGISALSLTTQIEIPAGAGQSKTTHFTVPSGQNLIITAFRVTMDTGKEIDITFKFREDADDITAPMSPVKTLRDLKGLSTPFSGESKGNLKFGEKTDLWVTGVTSVGTSQIEVNYDFVQYTIGQ</sequence>
<dbReference type="EMBL" id="LAZR01005500">
    <property type="protein sequence ID" value="KKM99398.1"/>
    <property type="molecule type" value="Genomic_DNA"/>
</dbReference>
<name>A0A0F9M187_9ZZZZ</name>
<comment type="caution">
    <text evidence="1">The sequence shown here is derived from an EMBL/GenBank/DDBJ whole genome shotgun (WGS) entry which is preliminary data.</text>
</comment>
<protein>
    <submittedName>
        <fullName evidence="1">Uncharacterized protein</fullName>
    </submittedName>
</protein>
<accession>A0A0F9M187</accession>
<gene>
    <name evidence="1" type="ORF">LCGC14_1148300</name>
</gene>
<organism evidence="1">
    <name type="scientific">marine sediment metagenome</name>
    <dbReference type="NCBI Taxonomy" id="412755"/>
    <lineage>
        <taxon>unclassified sequences</taxon>
        <taxon>metagenomes</taxon>
        <taxon>ecological metagenomes</taxon>
    </lineage>
</organism>
<proteinExistence type="predicted"/>